<dbReference type="Gene3D" id="1.20.58.340">
    <property type="entry name" value="Magnesium transport protein CorA, transmembrane region"/>
    <property type="match status" value="1"/>
</dbReference>
<accession>A0A167KB75</accession>
<keyword evidence="1" id="KW-0472">Membrane</keyword>
<evidence type="ECO:0000256" key="1">
    <source>
        <dbReference type="SAM" id="Phobius"/>
    </source>
</evidence>
<sequence>MAGSVRLCNRRNPGAPLAELPLSSEVFANLIERLSLPKHALNAAAQHHDFLTVFGLGASGIHQETLGWCLHHDVLSSLLIAAAELILRLMNFDLDSCCLALSYFPESHTTHAVLLGLLPDGSRNTVQEMVKLLQANRTQAWHPMLLPKLLLEKRTALAASAVHKAIDLADKFELSRSFKEPFWTENRVNTRDPLPADFDDATIWINTLATDLSLMDLLVESLLELCSRVVTIVSLLDPINHEPFGSDAGTFTENSAPSSNILKDDISYMHGLNRALFRRVHQVQKKVQIQLAVVNTFIAQRDNTLNLSVATDSKELAIASKMDSSSMKSIAVLTMVFLPGSFIANLFSMPLFNWNAGVEDSILTARYWIYLVVTLPLTAAVLAIWIFWHWHVNEPSLGGQHHTWKYHLRRAEELVQQRSMDLSLSTSHPSHQPSEMSYPMFAPRWSMQGGQNRSTRTWVPILPGPVPTVLPSPVIPVVPAAPVSDTIIFPRADSPLPGSPLVLPVQPPTQSRMNSILELPEAVTPPTPDLHTLTAEPVFSTQGIVAI</sequence>
<feature type="transmembrane region" description="Helical" evidence="1">
    <location>
        <begin position="367"/>
        <end position="388"/>
    </location>
</feature>
<feature type="transmembrane region" description="Helical" evidence="1">
    <location>
        <begin position="330"/>
        <end position="347"/>
    </location>
</feature>
<evidence type="ECO:0008006" key="4">
    <source>
        <dbReference type="Google" id="ProtNLM"/>
    </source>
</evidence>
<evidence type="ECO:0000313" key="2">
    <source>
        <dbReference type="EMBL" id="KZO94461.1"/>
    </source>
</evidence>
<keyword evidence="3" id="KW-1185">Reference proteome</keyword>
<reference evidence="2 3" key="1">
    <citation type="journal article" date="2016" name="Mol. Biol. Evol.">
        <title>Comparative Genomics of Early-Diverging Mushroom-Forming Fungi Provides Insights into the Origins of Lignocellulose Decay Capabilities.</title>
        <authorList>
            <person name="Nagy L.G."/>
            <person name="Riley R."/>
            <person name="Tritt A."/>
            <person name="Adam C."/>
            <person name="Daum C."/>
            <person name="Floudas D."/>
            <person name="Sun H."/>
            <person name="Yadav J.S."/>
            <person name="Pangilinan J."/>
            <person name="Larsson K.H."/>
            <person name="Matsuura K."/>
            <person name="Barry K."/>
            <person name="Labutti K."/>
            <person name="Kuo R."/>
            <person name="Ohm R.A."/>
            <person name="Bhattacharya S.S."/>
            <person name="Shirouzu T."/>
            <person name="Yoshinaga Y."/>
            <person name="Martin F.M."/>
            <person name="Grigoriev I.V."/>
            <person name="Hibbett D.S."/>
        </authorList>
    </citation>
    <scope>NUCLEOTIDE SEQUENCE [LARGE SCALE GENOMIC DNA]</scope>
    <source>
        <strain evidence="2 3">TUFC12733</strain>
    </source>
</reference>
<protein>
    <recommendedName>
        <fullName evidence="4">Cora-domain-containing protein</fullName>
    </recommendedName>
</protein>
<evidence type="ECO:0000313" key="3">
    <source>
        <dbReference type="Proteomes" id="UP000076738"/>
    </source>
</evidence>
<organism evidence="2 3">
    <name type="scientific">Calocera viscosa (strain TUFC12733)</name>
    <dbReference type="NCBI Taxonomy" id="1330018"/>
    <lineage>
        <taxon>Eukaryota</taxon>
        <taxon>Fungi</taxon>
        <taxon>Dikarya</taxon>
        <taxon>Basidiomycota</taxon>
        <taxon>Agaricomycotina</taxon>
        <taxon>Dacrymycetes</taxon>
        <taxon>Dacrymycetales</taxon>
        <taxon>Dacrymycetaceae</taxon>
        <taxon>Calocera</taxon>
    </lineage>
</organism>
<dbReference type="EMBL" id="KV417294">
    <property type="protein sequence ID" value="KZO94461.1"/>
    <property type="molecule type" value="Genomic_DNA"/>
</dbReference>
<name>A0A167KB75_CALVF</name>
<keyword evidence="1" id="KW-1133">Transmembrane helix</keyword>
<dbReference type="Proteomes" id="UP000076738">
    <property type="component" value="Unassembled WGS sequence"/>
</dbReference>
<keyword evidence="1" id="KW-0812">Transmembrane</keyword>
<dbReference type="OrthoDB" id="3055571at2759"/>
<proteinExistence type="predicted"/>
<dbReference type="STRING" id="1330018.A0A167KB75"/>
<gene>
    <name evidence="2" type="ORF">CALVIDRAFT_556271</name>
</gene>
<dbReference type="AlphaFoldDB" id="A0A167KB75"/>